<name>A0A1G6Q9P6_9BURK</name>
<evidence type="ECO:0000259" key="3">
    <source>
        <dbReference type="PROSITE" id="PS51480"/>
    </source>
</evidence>
<keyword evidence="1" id="KW-0808">Transferase</keyword>
<protein>
    <submittedName>
        <fullName evidence="4">Dihydroxyacetone kinase DhaL subunit</fullName>
    </submittedName>
</protein>
<evidence type="ECO:0000256" key="1">
    <source>
        <dbReference type="ARBA" id="ARBA00022679"/>
    </source>
</evidence>
<dbReference type="SMART" id="SM01120">
    <property type="entry name" value="Dak2"/>
    <property type="match status" value="1"/>
</dbReference>
<feature type="domain" description="DhaL" evidence="3">
    <location>
        <begin position="8"/>
        <end position="209"/>
    </location>
</feature>
<dbReference type="STRING" id="416944.SAMN05421548_111136"/>
<dbReference type="GO" id="GO:0019563">
    <property type="term" value="P:glycerol catabolic process"/>
    <property type="evidence" value="ECO:0007669"/>
    <property type="project" value="TreeGrafter"/>
</dbReference>
<organism evidence="4 5">
    <name type="scientific">Paraburkholderia lycopersici</name>
    <dbReference type="NCBI Taxonomy" id="416944"/>
    <lineage>
        <taxon>Bacteria</taxon>
        <taxon>Pseudomonadati</taxon>
        <taxon>Pseudomonadota</taxon>
        <taxon>Betaproteobacteria</taxon>
        <taxon>Burkholderiales</taxon>
        <taxon>Burkholderiaceae</taxon>
        <taxon>Paraburkholderia</taxon>
    </lineage>
</organism>
<dbReference type="SUPFAM" id="SSF101473">
    <property type="entry name" value="DhaL-like"/>
    <property type="match status" value="1"/>
</dbReference>
<dbReference type="EMBL" id="FMYQ01000011">
    <property type="protein sequence ID" value="SDC89043.1"/>
    <property type="molecule type" value="Genomic_DNA"/>
</dbReference>
<reference evidence="5" key="1">
    <citation type="submission" date="2016-09" db="EMBL/GenBank/DDBJ databases">
        <authorList>
            <person name="Varghese N."/>
            <person name="Submissions S."/>
        </authorList>
    </citation>
    <scope>NUCLEOTIDE SEQUENCE [LARGE SCALE GENOMIC DNA]</scope>
    <source>
        <strain evidence="5">TNe-862</strain>
    </source>
</reference>
<proteinExistence type="predicted"/>
<dbReference type="Pfam" id="PF02734">
    <property type="entry name" value="Dak2"/>
    <property type="match status" value="1"/>
</dbReference>
<accession>A0A1G6Q9P6</accession>
<dbReference type="InterPro" id="IPR004007">
    <property type="entry name" value="DhaL_dom"/>
</dbReference>
<sequence length="217" mass="22239">MTSALTTADVARLFRELADTIAQARDELCRLDGVIGDADHGIAMEQGFTAASQAIDALPAQATLADQLNAAAKGFLNAVGASSGPLYATAFLRAAKVAGARHALPLNEAPGLIVAMAEGIRLRGRAGIGEKTMVDVWAPAAAAIEQGMADGLPVREIMTRAGEAATAGAESTIAMVATKGRSSRLGERSVGHVDPGAASAAMVLNVIAENWRRHDAD</sequence>
<keyword evidence="2 4" id="KW-0418">Kinase</keyword>
<dbReference type="Gene3D" id="1.25.40.340">
    <property type="match status" value="1"/>
</dbReference>
<gene>
    <name evidence="4" type="ORF">SAMN05421548_111136</name>
</gene>
<dbReference type="GO" id="GO:0004371">
    <property type="term" value="F:glycerone kinase activity"/>
    <property type="evidence" value="ECO:0007669"/>
    <property type="project" value="InterPro"/>
</dbReference>
<dbReference type="InterPro" id="IPR012737">
    <property type="entry name" value="DhaK_L_YcgS"/>
</dbReference>
<evidence type="ECO:0000313" key="5">
    <source>
        <dbReference type="Proteomes" id="UP000198908"/>
    </source>
</evidence>
<dbReference type="GO" id="GO:0005829">
    <property type="term" value="C:cytosol"/>
    <property type="evidence" value="ECO:0007669"/>
    <property type="project" value="TreeGrafter"/>
</dbReference>
<evidence type="ECO:0000256" key="2">
    <source>
        <dbReference type="ARBA" id="ARBA00022777"/>
    </source>
</evidence>
<dbReference type="AlphaFoldDB" id="A0A1G6Q9P6"/>
<dbReference type="FunFam" id="1.25.40.340:FF:000002">
    <property type="entry name" value="Dihydroxyacetone kinase, L subunit"/>
    <property type="match status" value="1"/>
</dbReference>
<keyword evidence="5" id="KW-1185">Reference proteome</keyword>
<dbReference type="RefSeq" id="WP_091997529.1">
    <property type="nucleotide sequence ID" value="NZ_FMYQ01000011.1"/>
</dbReference>
<dbReference type="InterPro" id="IPR036117">
    <property type="entry name" value="DhaL_dom_sf"/>
</dbReference>
<dbReference type="NCBIfam" id="TIGR02365">
    <property type="entry name" value="dha_L_ycgS"/>
    <property type="match status" value="1"/>
</dbReference>
<dbReference type="OrthoDB" id="9800291at2"/>
<dbReference type="InterPro" id="IPR050861">
    <property type="entry name" value="Dihydroxyacetone_Kinase"/>
</dbReference>
<dbReference type="Proteomes" id="UP000198908">
    <property type="component" value="Unassembled WGS sequence"/>
</dbReference>
<dbReference type="PANTHER" id="PTHR28629">
    <property type="entry name" value="TRIOKINASE/FMN CYCLASE"/>
    <property type="match status" value="1"/>
</dbReference>
<evidence type="ECO:0000313" key="4">
    <source>
        <dbReference type="EMBL" id="SDC89043.1"/>
    </source>
</evidence>
<dbReference type="PROSITE" id="PS51480">
    <property type="entry name" value="DHAL"/>
    <property type="match status" value="1"/>
</dbReference>
<dbReference type="PANTHER" id="PTHR28629:SF4">
    <property type="entry name" value="TRIOKINASE_FMN CYCLASE"/>
    <property type="match status" value="1"/>
</dbReference>